<reference evidence="1 2" key="1">
    <citation type="submission" date="2024-01" db="EMBL/GenBank/DDBJ databases">
        <title>The genomes of 5 underutilized Papilionoideae crops provide insights into root nodulation and disease resistanc.</title>
        <authorList>
            <person name="Jiang F."/>
        </authorList>
    </citation>
    <scope>NUCLEOTIDE SEQUENCE [LARGE SCALE GENOMIC DNA]</scope>
    <source>
        <strain evidence="1">LVBAO_FW01</strain>
        <tissue evidence="1">Leaves</tissue>
    </source>
</reference>
<sequence length="119" mass="13252">MVVLHLKSALIVTATQSFLNACTLRIRGLSLAFSTFKRPSEGCAVRFPQHFIQRLGRKPFQAIQSTQSERTTCRCIPSRTRIRTAIRTILPGIAGRKAESATFFGFLGVCVRRAKSILL</sequence>
<proteinExistence type="predicted"/>
<name>A0AAN9MH54_CANGL</name>
<gene>
    <name evidence="1" type="ORF">VNO77_11536</name>
</gene>
<dbReference type="EMBL" id="JAYMYQ010000002">
    <property type="protein sequence ID" value="KAK7351817.1"/>
    <property type="molecule type" value="Genomic_DNA"/>
</dbReference>
<organism evidence="1 2">
    <name type="scientific">Canavalia gladiata</name>
    <name type="common">Sword bean</name>
    <name type="synonym">Dolichos gladiatus</name>
    <dbReference type="NCBI Taxonomy" id="3824"/>
    <lineage>
        <taxon>Eukaryota</taxon>
        <taxon>Viridiplantae</taxon>
        <taxon>Streptophyta</taxon>
        <taxon>Embryophyta</taxon>
        <taxon>Tracheophyta</taxon>
        <taxon>Spermatophyta</taxon>
        <taxon>Magnoliopsida</taxon>
        <taxon>eudicotyledons</taxon>
        <taxon>Gunneridae</taxon>
        <taxon>Pentapetalae</taxon>
        <taxon>rosids</taxon>
        <taxon>fabids</taxon>
        <taxon>Fabales</taxon>
        <taxon>Fabaceae</taxon>
        <taxon>Papilionoideae</taxon>
        <taxon>50 kb inversion clade</taxon>
        <taxon>NPAAA clade</taxon>
        <taxon>indigoferoid/millettioid clade</taxon>
        <taxon>Phaseoleae</taxon>
        <taxon>Canavalia</taxon>
    </lineage>
</organism>
<dbReference type="AlphaFoldDB" id="A0AAN9MH54"/>
<keyword evidence="2" id="KW-1185">Reference proteome</keyword>
<protein>
    <submittedName>
        <fullName evidence="1">Uncharacterized protein</fullName>
    </submittedName>
</protein>
<evidence type="ECO:0000313" key="1">
    <source>
        <dbReference type="EMBL" id="KAK7351817.1"/>
    </source>
</evidence>
<evidence type="ECO:0000313" key="2">
    <source>
        <dbReference type="Proteomes" id="UP001367508"/>
    </source>
</evidence>
<dbReference type="Proteomes" id="UP001367508">
    <property type="component" value="Unassembled WGS sequence"/>
</dbReference>
<accession>A0AAN9MH54</accession>
<comment type="caution">
    <text evidence="1">The sequence shown here is derived from an EMBL/GenBank/DDBJ whole genome shotgun (WGS) entry which is preliminary data.</text>
</comment>